<evidence type="ECO:0000259" key="12">
    <source>
        <dbReference type="SMART" id="SM00134"/>
    </source>
</evidence>
<dbReference type="GeneTree" id="ENSGT00390000016309"/>
<accession>A0A384BR30</accession>
<keyword evidence="5" id="KW-0472">Membrane</keyword>
<dbReference type="Ensembl" id="ENSUMAT00000030638.1">
    <property type="protein sequence ID" value="ENSUMAP00000025871.1"/>
    <property type="gene ID" value="ENSUMAG00000018860.1"/>
</dbReference>
<evidence type="ECO:0000256" key="2">
    <source>
        <dbReference type="ARBA" id="ARBA00011481"/>
    </source>
</evidence>
<name>A0A384BR30_URSMA</name>
<keyword evidence="4" id="KW-0732">Signal</keyword>
<gene>
    <name evidence="13" type="primary">CD59</name>
</gene>
<evidence type="ECO:0000256" key="6">
    <source>
        <dbReference type="ARBA" id="ARBA00023157"/>
    </source>
</evidence>
<evidence type="ECO:0000256" key="7">
    <source>
        <dbReference type="ARBA" id="ARBA00023180"/>
    </source>
</evidence>
<dbReference type="PANTHER" id="PTHR10036:SF24">
    <property type="entry name" value="CD59 GLYCOPROTEIN"/>
    <property type="match status" value="1"/>
</dbReference>
<dbReference type="InterPro" id="IPR045860">
    <property type="entry name" value="Snake_toxin-like_sf"/>
</dbReference>
<reference evidence="13" key="1">
    <citation type="submission" date="2019-03" db="UniProtKB">
        <authorList>
            <consortium name="Ensembl"/>
        </authorList>
    </citation>
    <scope>IDENTIFICATION</scope>
</reference>
<dbReference type="PANTHER" id="PTHR10036">
    <property type="entry name" value="CD59 GLYCOPROTEIN"/>
    <property type="match status" value="1"/>
</dbReference>
<dbReference type="AlphaFoldDB" id="A0A384BR30"/>
<evidence type="ECO:0000256" key="4">
    <source>
        <dbReference type="ARBA" id="ARBA00022729"/>
    </source>
</evidence>
<evidence type="ECO:0000256" key="5">
    <source>
        <dbReference type="ARBA" id="ARBA00023136"/>
    </source>
</evidence>
<protein>
    <recommendedName>
        <fullName evidence="10">MAC-inhibitory protein</fullName>
    </recommendedName>
    <alternativeName>
        <fullName evidence="11">Membrane attack complex inhibition factor</fullName>
    </alternativeName>
    <alternativeName>
        <fullName evidence="9">Protectin</fullName>
    </alternativeName>
</protein>
<evidence type="ECO:0000256" key="8">
    <source>
        <dbReference type="ARBA" id="ARBA00023288"/>
    </source>
</evidence>
<evidence type="ECO:0000256" key="9">
    <source>
        <dbReference type="ARBA" id="ARBA00029920"/>
    </source>
</evidence>
<organism evidence="13">
    <name type="scientific">Ursus maritimus</name>
    <name type="common">Polar bear</name>
    <name type="synonym">Thalarctos maritimus</name>
    <dbReference type="NCBI Taxonomy" id="29073"/>
    <lineage>
        <taxon>Eukaryota</taxon>
        <taxon>Metazoa</taxon>
        <taxon>Chordata</taxon>
        <taxon>Craniata</taxon>
        <taxon>Vertebrata</taxon>
        <taxon>Euteleostomi</taxon>
        <taxon>Mammalia</taxon>
        <taxon>Eutheria</taxon>
        <taxon>Laurasiatheria</taxon>
        <taxon>Carnivora</taxon>
        <taxon>Caniformia</taxon>
        <taxon>Ursidae</taxon>
        <taxon>Ursus</taxon>
    </lineage>
</organism>
<dbReference type="SUPFAM" id="SSF57302">
    <property type="entry name" value="Snake toxin-like"/>
    <property type="match status" value="1"/>
</dbReference>
<evidence type="ECO:0000256" key="11">
    <source>
        <dbReference type="ARBA" id="ARBA00031867"/>
    </source>
</evidence>
<dbReference type="GO" id="GO:0001971">
    <property type="term" value="P:negative regulation of activation of membrane attack complex"/>
    <property type="evidence" value="ECO:0007669"/>
    <property type="project" value="TreeGrafter"/>
</dbReference>
<dbReference type="InterPro" id="IPR056949">
    <property type="entry name" value="CD59"/>
</dbReference>
<dbReference type="InterPro" id="IPR016054">
    <property type="entry name" value="LY6_UPA_recep-like"/>
</dbReference>
<comment type="subunit">
    <text evidence="2">Interacts with T-cell surface antigen CD2.</text>
</comment>
<dbReference type="Gene3D" id="2.10.60.10">
    <property type="entry name" value="CD59"/>
    <property type="match status" value="1"/>
</dbReference>
<dbReference type="GO" id="GO:0005886">
    <property type="term" value="C:plasma membrane"/>
    <property type="evidence" value="ECO:0007669"/>
    <property type="project" value="UniProtKB-SubCell"/>
</dbReference>
<evidence type="ECO:0000313" key="13">
    <source>
        <dbReference type="Ensembl" id="ENSUMAP00000025871"/>
    </source>
</evidence>
<dbReference type="SMART" id="SM00134">
    <property type="entry name" value="LU"/>
    <property type="match status" value="1"/>
</dbReference>
<proteinExistence type="predicted"/>
<dbReference type="GO" id="GO:0001848">
    <property type="term" value="F:complement binding"/>
    <property type="evidence" value="ECO:0007669"/>
    <property type="project" value="TreeGrafter"/>
</dbReference>
<keyword evidence="3" id="KW-0336">GPI-anchor</keyword>
<dbReference type="Pfam" id="PF25152">
    <property type="entry name" value="CD59"/>
    <property type="match status" value="1"/>
</dbReference>
<feature type="domain" description="UPAR/Ly6" evidence="12">
    <location>
        <begin position="133"/>
        <end position="210"/>
    </location>
</feature>
<dbReference type="GO" id="GO:0098552">
    <property type="term" value="C:side of membrane"/>
    <property type="evidence" value="ECO:0007669"/>
    <property type="project" value="UniProtKB-KW"/>
</dbReference>
<evidence type="ECO:0000256" key="10">
    <source>
        <dbReference type="ARBA" id="ARBA00031590"/>
    </source>
</evidence>
<keyword evidence="8" id="KW-0449">Lipoprotein</keyword>
<comment type="subcellular location">
    <subcellularLocation>
        <location evidence="1">Cell membrane</location>
        <topology evidence="1">Lipid-anchor</topology>
        <topology evidence="1">GPI-anchor</topology>
    </subcellularLocation>
</comment>
<keyword evidence="7" id="KW-0325">Glycoprotein</keyword>
<evidence type="ECO:0000256" key="1">
    <source>
        <dbReference type="ARBA" id="ARBA00004609"/>
    </source>
</evidence>
<dbReference type="STRING" id="29073.ENSUMAP00000025871"/>
<evidence type="ECO:0000256" key="3">
    <source>
        <dbReference type="ARBA" id="ARBA00022622"/>
    </source>
</evidence>
<keyword evidence="6" id="KW-1015">Disulfide bond</keyword>
<dbReference type="CDD" id="cd23554">
    <property type="entry name" value="TFP_LU_ECD_CD59"/>
    <property type="match status" value="1"/>
</dbReference>
<sequence length="229" mass="25510">MEFILHSYRHKLLKRSRLKIRGQLLNLARLPQTKPSLEALEVFQRGRRIFTQAPDLCESLPGTIGCACIISKGRAMKRISQKRLSLESSPALGLLEQRAEKALILWTITMGSKGGFTLLLLVLAVLCRSGGSLTCYTCVDNKACNKTTVCSVNFDTCLWVKAEPEIFQHQCWKFDDCNYNYISKALGLRKLEYHCCQQDLCNRNAAASVSGKTALLLAPLLAAAWTLGL</sequence>